<evidence type="ECO:0000313" key="1">
    <source>
        <dbReference type="EMBL" id="KZV78849.1"/>
    </source>
</evidence>
<name>A0A165Z2Q2_EXIGL</name>
<protein>
    <submittedName>
        <fullName evidence="1">Uncharacterized protein</fullName>
    </submittedName>
</protein>
<reference evidence="1 2" key="1">
    <citation type="journal article" date="2016" name="Mol. Biol. Evol.">
        <title>Comparative Genomics of Early-Diverging Mushroom-Forming Fungi Provides Insights into the Origins of Lignocellulose Decay Capabilities.</title>
        <authorList>
            <person name="Nagy L.G."/>
            <person name="Riley R."/>
            <person name="Tritt A."/>
            <person name="Adam C."/>
            <person name="Daum C."/>
            <person name="Floudas D."/>
            <person name="Sun H."/>
            <person name="Yadav J.S."/>
            <person name="Pangilinan J."/>
            <person name="Larsson K.H."/>
            <person name="Matsuura K."/>
            <person name="Barry K."/>
            <person name="Labutti K."/>
            <person name="Kuo R."/>
            <person name="Ohm R.A."/>
            <person name="Bhattacharya S.S."/>
            <person name="Shirouzu T."/>
            <person name="Yoshinaga Y."/>
            <person name="Martin F.M."/>
            <person name="Grigoriev I.V."/>
            <person name="Hibbett D.S."/>
        </authorList>
    </citation>
    <scope>NUCLEOTIDE SEQUENCE [LARGE SCALE GENOMIC DNA]</scope>
    <source>
        <strain evidence="1 2">HHB12029</strain>
    </source>
</reference>
<accession>A0A165Z2Q2</accession>
<gene>
    <name evidence="1" type="ORF">EXIGLDRAFT_708284</name>
</gene>
<dbReference type="InParanoid" id="A0A165Z2Q2"/>
<dbReference type="AlphaFoldDB" id="A0A165Z2Q2"/>
<evidence type="ECO:0000313" key="2">
    <source>
        <dbReference type="Proteomes" id="UP000077266"/>
    </source>
</evidence>
<dbReference type="Proteomes" id="UP000077266">
    <property type="component" value="Unassembled WGS sequence"/>
</dbReference>
<organism evidence="1 2">
    <name type="scientific">Exidia glandulosa HHB12029</name>
    <dbReference type="NCBI Taxonomy" id="1314781"/>
    <lineage>
        <taxon>Eukaryota</taxon>
        <taxon>Fungi</taxon>
        <taxon>Dikarya</taxon>
        <taxon>Basidiomycota</taxon>
        <taxon>Agaricomycotina</taxon>
        <taxon>Agaricomycetes</taxon>
        <taxon>Auriculariales</taxon>
        <taxon>Exidiaceae</taxon>
        <taxon>Exidia</taxon>
    </lineage>
</organism>
<keyword evidence="2" id="KW-1185">Reference proteome</keyword>
<feature type="non-terminal residue" evidence="1">
    <location>
        <position position="170"/>
    </location>
</feature>
<sequence length="170" mass="19313">MTSRPNTPCVLATLLPREPASVAPAIASPADVALVAPKKTMSLGWRLSWQDMASIMNGRTDIAEIETQLIVAWVKLGRVSQRSRNEAPTVLFAMDSYDFIFALHCRRGPFTREFVTEQAQLAKDVFKIPESADSTFGWHECYRLYNKPSKYTRRSQTSIDEDMYIYLTSR</sequence>
<proteinExistence type="predicted"/>
<dbReference type="EMBL" id="KV426743">
    <property type="protein sequence ID" value="KZV78849.1"/>
    <property type="molecule type" value="Genomic_DNA"/>
</dbReference>